<protein>
    <submittedName>
        <fullName evidence="4">Polysaccharide deacetylase</fullName>
        <ecNumber evidence="4">3.5.1.-</ecNumber>
    </submittedName>
</protein>
<reference evidence="4 5" key="1">
    <citation type="submission" date="2015-11" db="EMBL/GenBank/DDBJ databases">
        <authorList>
            <person name="Lin W."/>
        </authorList>
    </citation>
    <scope>NUCLEOTIDE SEQUENCE [LARGE SCALE GENOMIC DNA]</scope>
    <source>
        <strain evidence="4 5">HCH-1</strain>
    </source>
</reference>
<comment type="caution">
    <text evidence="4">The sequence shown here is derived from an EMBL/GenBank/DDBJ whole genome shotgun (WGS) entry which is preliminary data.</text>
</comment>
<evidence type="ECO:0000259" key="3">
    <source>
        <dbReference type="PROSITE" id="PS51677"/>
    </source>
</evidence>
<proteinExistence type="predicted"/>
<dbReference type="CDD" id="cd10918">
    <property type="entry name" value="CE4_NodB_like_5s_6s"/>
    <property type="match status" value="1"/>
</dbReference>
<keyword evidence="4" id="KW-0378">Hydrolase</keyword>
<dbReference type="Proteomes" id="UP000060487">
    <property type="component" value="Unassembled WGS sequence"/>
</dbReference>
<dbReference type="Pfam" id="PF01522">
    <property type="entry name" value="Polysacc_deac_1"/>
    <property type="match status" value="1"/>
</dbReference>
<dbReference type="PANTHER" id="PTHR34216:SF3">
    <property type="entry name" value="POLY-BETA-1,6-N-ACETYL-D-GLUCOSAMINE N-DEACETYLASE"/>
    <property type="match status" value="1"/>
</dbReference>
<gene>
    <name evidence="4" type="ORF">ASN18_0919</name>
</gene>
<sequence length="243" mass="27133">MDRAIVLTYHNIGKAPRGARLPGLYVSPAVFHLQMRYLKAAGFTVVPLDEIMNFISGQSQVKRPVALTFDDGFQDFNDNAWPVLKAMGFPVTVFIVALRVGGENLWDCEYLNVRKRLLDWDTIARLQAEGVSFACHTMTHPSLTSLRGEALSDEIFGSKAVVEEKINAPVDYFCYPYGDFNEETTEMVKAAGFRAAFTTRKGAVFQAVNPYEINRISVKSTTGPLAFAYKLHLYNGRPPGRPK</sequence>
<organism evidence="4 5">
    <name type="scientific">Candidatus Magnetominusculus xianensis</name>
    <dbReference type="NCBI Taxonomy" id="1748249"/>
    <lineage>
        <taxon>Bacteria</taxon>
        <taxon>Pseudomonadati</taxon>
        <taxon>Nitrospirota</taxon>
        <taxon>Nitrospiria</taxon>
        <taxon>Nitrospirales</taxon>
        <taxon>Nitrospiraceae</taxon>
        <taxon>Candidatus Magnetominusculus</taxon>
    </lineage>
</organism>
<dbReference type="EC" id="3.5.1.-" evidence="4"/>
<evidence type="ECO:0000313" key="4">
    <source>
        <dbReference type="EMBL" id="KWT91095.1"/>
    </source>
</evidence>
<dbReference type="EMBL" id="LNQR01000032">
    <property type="protein sequence ID" value="KWT91095.1"/>
    <property type="molecule type" value="Genomic_DNA"/>
</dbReference>
<dbReference type="GO" id="GO:0016787">
    <property type="term" value="F:hydrolase activity"/>
    <property type="evidence" value="ECO:0007669"/>
    <property type="project" value="UniProtKB-KW"/>
</dbReference>
<feature type="domain" description="NodB homology" evidence="3">
    <location>
        <begin position="63"/>
        <end position="243"/>
    </location>
</feature>
<dbReference type="PROSITE" id="PS51677">
    <property type="entry name" value="NODB"/>
    <property type="match status" value="1"/>
</dbReference>
<dbReference type="PANTHER" id="PTHR34216">
    <property type="match status" value="1"/>
</dbReference>
<keyword evidence="5" id="KW-1185">Reference proteome</keyword>
<evidence type="ECO:0000313" key="5">
    <source>
        <dbReference type="Proteomes" id="UP000060487"/>
    </source>
</evidence>
<keyword evidence="2" id="KW-0732">Signal</keyword>
<dbReference type="SUPFAM" id="SSF88713">
    <property type="entry name" value="Glycoside hydrolase/deacetylase"/>
    <property type="match status" value="1"/>
</dbReference>
<dbReference type="InterPro" id="IPR051398">
    <property type="entry name" value="Polysacch_Deacetylase"/>
</dbReference>
<evidence type="ECO:0000256" key="1">
    <source>
        <dbReference type="ARBA" id="ARBA00004613"/>
    </source>
</evidence>
<comment type="subcellular location">
    <subcellularLocation>
        <location evidence="1">Secreted</location>
    </subcellularLocation>
</comment>
<dbReference type="InterPro" id="IPR002509">
    <property type="entry name" value="NODB_dom"/>
</dbReference>
<dbReference type="Gene3D" id="3.20.20.370">
    <property type="entry name" value="Glycoside hydrolase/deacetylase"/>
    <property type="match status" value="1"/>
</dbReference>
<evidence type="ECO:0000256" key="2">
    <source>
        <dbReference type="ARBA" id="ARBA00022729"/>
    </source>
</evidence>
<name>A0ABR5SIQ4_9BACT</name>
<dbReference type="RefSeq" id="WP_085051495.1">
    <property type="nucleotide sequence ID" value="NZ_LNQR01000032.1"/>
</dbReference>
<dbReference type="InterPro" id="IPR011330">
    <property type="entry name" value="Glyco_hydro/deAcase_b/a-brl"/>
</dbReference>
<accession>A0ABR5SIQ4</accession>